<evidence type="ECO:0000313" key="1">
    <source>
        <dbReference type="EMBL" id="MBK9717143.1"/>
    </source>
</evidence>
<reference evidence="1 2" key="1">
    <citation type="submission" date="2020-10" db="EMBL/GenBank/DDBJ databases">
        <title>Connecting structure to function with the recovery of over 1000 high-quality activated sludge metagenome-assembled genomes encoding full-length rRNA genes using long-read sequencing.</title>
        <authorList>
            <person name="Singleton C.M."/>
            <person name="Petriglieri F."/>
            <person name="Kristensen J.M."/>
            <person name="Kirkegaard R.H."/>
            <person name="Michaelsen T.Y."/>
            <person name="Andersen M.H."/>
            <person name="Karst S.M."/>
            <person name="Dueholm M.S."/>
            <person name="Nielsen P.H."/>
            <person name="Albertsen M."/>
        </authorList>
    </citation>
    <scope>NUCLEOTIDE SEQUENCE [LARGE SCALE GENOMIC DNA]</scope>
    <source>
        <strain evidence="1">Ribe_18-Q3-R11-54_BAT3C.373</strain>
    </source>
</reference>
<proteinExistence type="predicted"/>
<gene>
    <name evidence="1" type="ORF">IPO85_06460</name>
</gene>
<accession>A0A9D7S8G2</accession>
<dbReference type="NCBIfam" id="TIGR03519">
    <property type="entry name" value="T9SS_PorP_fam"/>
    <property type="match status" value="1"/>
</dbReference>
<dbReference type="AlphaFoldDB" id="A0A9D7S8G2"/>
<organism evidence="1 2">
    <name type="scientific">Candidatus Defluviibacterium haderslevense</name>
    <dbReference type="NCBI Taxonomy" id="2981993"/>
    <lineage>
        <taxon>Bacteria</taxon>
        <taxon>Pseudomonadati</taxon>
        <taxon>Bacteroidota</taxon>
        <taxon>Saprospiria</taxon>
        <taxon>Saprospirales</taxon>
        <taxon>Saprospiraceae</taxon>
        <taxon>Candidatus Defluviibacterium</taxon>
    </lineage>
</organism>
<name>A0A9D7S8G2_9BACT</name>
<dbReference type="Pfam" id="PF11751">
    <property type="entry name" value="PorP_SprF"/>
    <property type="match status" value="1"/>
</dbReference>
<evidence type="ECO:0000313" key="2">
    <source>
        <dbReference type="Proteomes" id="UP000808349"/>
    </source>
</evidence>
<comment type="caution">
    <text evidence="1">The sequence shown here is derived from an EMBL/GenBank/DDBJ whole genome shotgun (WGS) entry which is preliminary data.</text>
</comment>
<protein>
    <submittedName>
        <fullName evidence="1">PorP/SprF family type IX secretion system membrane protein</fullName>
    </submittedName>
</protein>
<dbReference type="InterPro" id="IPR019861">
    <property type="entry name" value="PorP/SprF_Bacteroidetes"/>
</dbReference>
<sequence length="340" mass="38869">MICICISIQLLNAQDLHVTNYNFAKPYFNPAEVGSFSGTIRLGGIYREQFSNFIHKPYQTVLFYMDSPVSNGLRPSHWIGSGLQLSLDRAGDLVVQNIGIMGSLSYHIGLDTKYKNVIALGFQFGNIQRSVNPNRAVFQDQFEGSLGASKDLHFIQDYKDNYQDYNVGLKFTHKLSSYSNFDAGLAVLHLAQPNIRFKDGQIDNPIYRRINLNASYGIDLSDEMSLTPVLYFSKYSNAYNTSVQLLWNYRFFEKSDKKQKIKIPKDYQISLGVGYRIQDAIQFIVGGIYKQWKFGFAYDMTVSSASQFDNYYGAYEVGISRILSYPKKPKVVSKFYCPRF</sequence>
<dbReference type="Proteomes" id="UP000808349">
    <property type="component" value="Unassembled WGS sequence"/>
</dbReference>
<dbReference type="EMBL" id="JADKFW010000004">
    <property type="protein sequence ID" value="MBK9717143.1"/>
    <property type="molecule type" value="Genomic_DNA"/>
</dbReference>